<proteinExistence type="predicted"/>
<dbReference type="EMBL" id="ML736227">
    <property type="protein sequence ID" value="KAE8377215.1"/>
    <property type="molecule type" value="Genomic_DNA"/>
</dbReference>
<dbReference type="Proteomes" id="UP000326198">
    <property type="component" value="Unassembled WGS sequence"/>
</dbReference>
<sequence length="366" mass="40819">MNECPYTLLPATPIVTPLGVGASYTPTYTPMGVLRVVPSSEMMEVAPSQAAGPRQYAPPLTESCVASENLSKQPTMVAAAHATVVTRALPYGGPVQLLSLAIEQHNALTSRRTEKQILLFQPVSLKEFIVLLDHIKHYHRILKLDYNCLSELLVVKVMPGWDHEYTIALFRKAINKQLAAMYLDDEYLTLASPLMALHDGSKEPDTCWIPTSSPRRPTCVVEVGTSESQARLATDARRWLESSNFGIQTVITVCFKYLQAETDESPLTVSIWSLLHQQYNMTTRNPYLRVKQTATLNIYRKNGSLSVSGSQLDPLTLVETETDKIYIPLKSLIGRPPVNPGERDVILTKEAVLKIFEQLLQSRLEL</sequence>
<dbReference type="OrthoDB" id="76567at2759"/>
<keyword evidence="2" id="KW-1185">Reference proteome</keyword>
<dbReference type="AlphaFoldDB" id="A0A5N7B5L9"/>
<gene>
    <name evidence="1" type="ORF">BDV26DRAFT_282049</name>
</gene>
<name>A0A5N7B5L9_9EURO</name>
<protein>
    <submittedName>
        <fullName evidence="1">Uncharacterized protein</fullName>
    </submittedName>
</protein>
<reference evidence="1 2" key="1">
    <citation type="submission" date="2019-04" db="EMBL/GenBank/DDBJ databases">
        <title>Friends and foes A comparative genomics studyof 23 Aspergillus species from section Flavi.</title>
        <authorList>
            <consortium name="DOE Joint Genome Institute"/>
            <person name="Kjaerbolling I."/>
            <person name="Vesth T."/>
            <person name="Frisvad J.C."/>
            <person name="Nybo J.L."/>
            <person name="Theobald S."/>
            <person name="Kildgaard S."/>
            <person name="Isbrandt T."/>
            <person name="Kuo A."/>
            <person name="Sato A."/>
            <person name="Lyhne E.K."/>
            <person name="Kogle M.E."/>
            <person name="Wiebenga A."/>
            <person name="Kun R.S."/>
            <person name="Lubbers R.J."/>
            <person name="Makela M.R."/>
            <person name="Barry K."/>
            <person name="Chovatia M."/>
            <person name="Clum A."/>
            <person name="Daum C."/>
            <person name="Haridas S."/>
            <person name="He G."/>
            <person name="LaButti K."/>
            <person name="Lipzen A."/>
            <person name="Mondo S."/>
            <person name="Riley R."/>
            <person name="Salamov A."/>
            <person name="Simmons B.A."/>
            <person name="Magnuson J.K."/>
            <person name="Henrissat B."/>
            <person name="Mortensen U.H."/>
            <person name="Larsen T.O."/>
            <person name="Devries R.P."/>
            <person name="Grigoriev I.V."/>
            <person name="Machida M."/>
            <person name="Baker S.E."/>
            <person name="Andersen M.R."/>
        </authorList>
    </citation>
    <scope>NUCLEOTIDE SEQUENCE [LARGE SCALE GENOMIC DNA]</scope>
    <source>
        <strain evidence="1 2">IBT 29228</strain>
    </source>
</reference>
<evidence type="ECO:0000313" key="2">
    <source>
        <dbReference type="Proteomes" id="UP000326198"/>
    </source>
</evidence>
<organism evidence="1 2">
    <name type="scientific">Aspergillus bertholletiae</name>
    <dbReference type="NCBI Taxonomy" id="1226010"/>
    <lineage>
        <taxon>Eukaryota</taxon>
        <taxon>Fungi</taxon>
        <taxon>Dikarya</taxon>
        <taxon>Ascomycota</taxon>
        <taxon>Pezizomycotina</taxon>
        <taxon>Eurotiomycetes</taxon>
        <taxon>Eurotiomycetidae</taxon>
        <taxon>Eurotiales</taxon>
        <taxon>Aspergillaceae</taxon>
        <taxon>Aspergillus</taxon>
        <taxon>Aspergillus subgen. Circumdati</taxon>
    </lineage>
</organism>
<accession>A0A5N7B5L9</accession>
<evidence type="ECO:0000313" key="1">
    <source>
        <dbReference type="EMBL" id="KAE8377215.1"/>
    </source>
</evidence>